<evidence type="ECO:0000256" key="1">
    <source>
        <dbReference type="SAM" id="MobiDB-lite"/>
    </source>
</evidence>
<dbReference type="EMBL" id="JAZAVJ010000006">
    <property type="protein sequence ID" value="KAK7424091.1"/>
    <property type="molecule type" value="Genomic_DNA"/>
</dbReference>
<evidence type="ECO:0000313" key="4">
    <source>
        <dbReference type="Proteomes" id="UP001498476"/>
    </source>
</evidence>
<dbReference type="Proteomes" id="UP001498476">
    <property type="component" value="Unassembled WGS sequence"/>
</dbReference>
<keyword evidence="2" id="KW-0812">Transmembrane</keyword>
<evidence type="ECO:0000256" key="2">
    <source>
        <dbReference type="SAM" id="Phobius"/>
    </source>
</evidence>
<accession>A0ABR1HSP8</accession>
<keyword evidence="2" id="KW-1133">Transmembrane helix</keyword>
<proteinExistence type="predicted"/>
<name>A0ABR1HSP8_9HYPO</name>
<sequence length="390" mass="44112">MSNSPPSRTDTASAGSQGSATSRVPLRRYSGYSHAGDDEADRDAPPEYSVSDPGQSFPAPGDSDAYPTMLPTHGPGYPLQPFSADAGTAYYLDPRLDNDPTFLEQHIHSLAVQPPRPFVRVRGVHCETKKAGDKKNQNEAVDFDVQVELTPLLYEDMALRRGWQRLEAVRNFDKVRRGTVFPTRAPGYGGSGTPEEGTPRVDQWCRRYCGSPARLKVFTLERRLTGWDFALVGGRLDSLVRSTNYRGRVAVTFPTLDSRVHIYSDCRANRWRLTRWVELLFYFSFLWIFSWPWLAFATKWFDTVYVEWPMGQPDDAGNMRYACLSEEQWHDLWRRPILRAVLGRKQGTLQQADLDDAYDAPGAEDFIRGVQAGLEVVQRTMGWGGDTETV</sequence>
<dbReference type="PANTHER" id="PTHR37848">
    <property type="entry name" value="EXPRESSED PROTEIN"/>
    <property type="match status" value="1"/>
</dbReference>
<feature type="region of interest" description="Disordered" evidence="1">
    <location>
        <begin position="1"/>
        <end position="81"/>
    </location>
</feature>
<keyword evidence="2" id="KW-0472">Membrane</keyword>
<comment type="caution">
    <text evidence="3">The sequence shown here is derived from an EMBL/GenBank/DDBJ whole genome shotgun (WGS) entry which is preliminary data.</text>
</comment>
<feature type="compositionally biased region" description="Polar residues" evidence="1">
    <location>
        <begin position="1"/>
        <end position="10"/>
    </location>
</feature>
<evidence type="ECO:0000313" key="3">
    <source>
        <dbReference type="EMBL" id="KAK7424091.1"/>
    </source>
</evidence>
<reference evidence="3 4" key="1">
    <citation type="journal article" date="2025" name="Microbiol. Resour. Announc.">
        <title>Draft genome sequences for Neonectria magnoliae and Neonectria punicea, canker pathogens of Liriodendron tulipifera and Acer saccharum in West Virginia.</title>
        <authorList>
            <person name="Petronek H.M."/>
            <person name="Kasson M.T."/>
            <person name="Metheny A.M."/>
            <person name="Stauder C.M."/>
            <person name="Lovett B."/>
            <person name="Lynch S.C."/>
            <person name="Garnas J.R."/>
            <person name="Kasson L.R."/>
            <person name="Stajich J.E."/>
        </authorList>
    </citation>
    <scope>NUCLEOTIDE SEQUENCE [LARGE SCALE GENOMIC DNA]</scope>
    <source>
        <strain evidence="3 4">NRRL 64653</strain>
    </source>
</reference>
<feature type="compositionally biased region" description="Low complexity" evidence="1">
    <location>
        <begin position="11"/>
        <end position="22"/>
    </location>
</feature>
<gene>
    <name evidence="3" type="ORF">QQX98_000701</name>
</gene>
<keyword evidence="4" id="KW-1185">Reference proteome</keyword>
<protein>
    <submittedName>
        <fullName evidence="3">Uncharacterized protein</fullName>
    </submittedName>
</protein>
<organism evidence="3 4">
    <name type="scientific">Neonectria punicea</name>
    <dbReference type="NCBI Taxonomy" id="979145"/>
    <lineage>
        <taxon>Eukaryota</taxon>
        <taxon>Fungi</taxon>
        <taxon>Dikarya</taxon>
        <taxon>Ascomycota</taxon>
        <taxon>Pezizomycotina</taxon>
        <taxon>Sordariomycetes</taxon>
        <taxon>Hypocreomycetidae</taxon>
        <taxon>Hypocreales</taxon>
        <taxon>Nectriaceae</taxon>
        <taxon>Neonectria</taxon>
    </lineage>
</organism>
<feature type="transmembrane region" description="Helical" evidence="2">
    <location>
        <begin position="279"/>
        <end position="301"/>
    </location>
</feature>
<dbReference type="PANTHER" id="PTHR37848:SF1">
    <property type="entry name" value="SUN DOMAIN-CONTAINING PROTEIN"/>
    <property type="match status" value="1"/>
</dbReference>